<keyword evidence="4" id="KW-0812">Transmembrane</keyword>
<comment type="caution">
    <text evidence="5">The sequence shown here is derived from an EMBL/GenBank/DDBJ whole genome shotgun (WGS) entry which is preliminary data.</text>
</comment>
<dbReference type="Gene3D" id="1.25.40.10">
    <property type="entry name" value="Tetratricopeptide repeat domain"/>
    <property type="match status" value="2"/>
</dbReference>
<dbReference type="OrthoDB" id="1489995at2"/>
<evidence type="ECO:0000256" key="1">
    <source>
        <dbReference type="ARBA" id="ARBA00022737"/>
    </source>
</evidence>
<evidence type="ECO:0000256" key="3">
    <source>
        <dbReference type="PROSITE-ProRule" id="PRU00339"/>
    </source>
</evidence>
<dbReference type="PANTHER" id="PTHR44858">
    <property type="entry name" value="TETRATRICOPEPTIDE REPEAT PROTEIN 6"/>
    <property type="match status" value="1"/>
</dbReference>
<dbReference type="InterPro" id="IPR050498">
    <property type="entry name" value="Ycf3"/>
</dbReference>
<name>A0A3R9MU96_9BACT</name>
<keyword evidence="2 3" id="KW-0802">TPR repeat</keyword>
<organism evidence="5 6">
    <name type="scientific">Hymenobacter perfusus</name>
    <dbReference type="NCBI Taxonomy" id="1236770"/>
    <lineage>
        <taxon>Bacteria</taxon>
        <taxon>Pseudomonadati</taxon>
        <taxon>Bacteroidota</taxon>
        <taxon>Cytophagia</taxon>
        <taxon>Cytophagales</taxon>
        <taxon>Hymenobacteraceae</taxon>
        <taxon>Hymenobacter</taxon>
    </lineage>
</organism>
<dbReference type="SMART" id="SM00028">
    <property type="entry name" value="TPR"/>
    <property type="match status" value="3"/>
</dbReference>
<feature type="transmembrane region" description="Helical" evidence="4">
    <location>
        <begin position="344"/>
        <end position="361"/>
    </location>
</feature>
<dbReference type="AlphaFoldDB" id="A0A3R9MU96"/>
<dbReference type="SUPFAM" id="SSF48452">
    <property type="entry name" value="TPR-like"/>
    <property type="match status" value="1"/>
</dbReference>
<evidence type="ECO:0000256" key="4">
    <source>
        <dbReference type="SAM" id="Phobius"/>
    </source>
</evidence>
<sequence length="420" mass="46149">MHSMNTLQPRRIQVLLRQLRPDLAEGEARRQLAWFPESSQLLALLGLSLIRQNKTAESRPAAERAVALDAQNDFAFYVFSLACLQSGQLQPAALHIATALQLQPTVPDYHFIQGSVSFAEGYAEAALTAADQGLRLHPQHVQCLNLRARALSRLGGGADWHHEYQQALREAPMFAPTHVNLGFSYLEHTQFEQAETHFLQALALDPTSHEARAGVVSTAVSRAGLAPPPKAPKPWFVEDKRAGFFLIAPFVLMFLVVFYVALEDVEAATLRQYALPVLAGAVLFFLSPALLIASFKTLHLSWQLLRPATRHVLPTPIRQQLAAEAGAIVAFYLTLAALLPASPVVAWVCIALSLAATALSWQTLSTVRGRRAAYLYGAALLLLAALLEAFQLEYSLGSRALMLCFSLGMWVYLLAFSYLE</sequence>
<dbReference type="InterPro" id="IPR019734">
    <property type="entry name" value="TPR_rpt"/>
</dbReference>
<protein>
    <submittedName>
        <fullName evidence="5">Tetratricopeptide repeat protein</fullName>
    </submittedName>
</protein>
<dbReference type="EMBL" id="RWIU01000007">
    <property type="protein sequence ID" value="RSK40923.1"/>
    <property type="molecule type" value="Genomic_DNA"/>
</dbReference>
<proteinExistence type="predicted"/>
<feature type="transmembrane region" description="Helical" evidence="4">
    <location>
        <begin position="373"/>
        <end position="394"/>
    </location>
</feature>
<dbReference type="InterPro" id="IPR013105">
    <property type="entry name" value="TPR_2"/>
</dbReference>
<keyword evidence="1" id="KW-0677">Repeat</keyword>
<dbReference type="PANTHER" id="PTHR44858:SF1">
    <property type="entry name" value="UDP-N-ACETYLGLUCOSAMINE--PEPTIDE N-ACETYLGLUCOSAMINYLTRANSFERASE SPINDLY-RELATED"/>
    <property type="match status" value="1"/>
</dbReference>
<keyword evidence="4" id="KW-0472">Membrane</keyword>
<dbReference type="PROSITE" id="PS50005">
    <property type="entry name" value="TPR"/>
    <property type="match status" value="1"/>
</dbReference>
<keyword evidence="6" id="KW-1185">Reference proteome</keyword>
<dbReference type="Proteomes" id="UP000270291">
    <property type="component" value="Unassembled WGS sequence"/>
</dbReference>
<evidence type="ECO:0000313" key="6">
    <source>
        <dbReference type="Proteomes" id="UP000270291"/>
    </source>
</evidence>
<feature type="transmembrane region" description="Helical" evidence="4">
    <location>
        <begin position="242"/>
        <end position="261"/>
    </location>
</feature>
<evidence type="ECO:0000313" key="5">
    <source>
        <dbReference type="EMBL" id="RSK40923.1"/>
    </source>
</evidence>
<dbReference type="InterPro" id="IPR011990">
    <property type="entry name" value="TPR-like_helical_dom_sf"/>
</dbReference>
<accession>A0A3R9MU96</accession>
<dbReference type="Pfam" id="PF07719">
    <property type="entry name" value="TPR_2"/>
    <property type="match status" value="1"/>
</dbReference>
<feature type="transmembrane region" description="Helical" evidence="4">
    <location>
        <begin position="273"/>
        <end position="300"/>
    </location>
</feature>
<keyword evidence="4" id="KW-1133">Transmembrane helix</keyword>
<gene>
    <name evidence="5" type="ORF">EI293_18455</name>
</gene>
<feature type="repeat" description="TPR" evidence="3">
    <location>
        <begin position="175"/>
        <end position="208"/>
    </location>
</feature>
<reference evidence="5 6" key="1">
    <citation type="submission" date="2018-12" db="EMBL/GenBank/DDBJ databases">
        <authorList>
            <person name="Feng G."/>
            <person name="Zhu H."/>
        </authorList>
    </citation>
    <scope>NUCLEOTIDE SEQUENCE [LARGE SCALE GENOMIC DNA]</scope>
    <source>
        <strain evidence="5 6">LMG 26000</strain>
    </source>
</reference>
<feature type="transmembrane region" description="Helical" evidence="4">
    <location>
        <begin position="400"/>
        <end position="419"/>
    </location>
</feature>
<evidence type="ECO:0000256" key="2">
    <source>
        <dbReference type="ARBA" id="ARBA00022803"/>
    </source>
</evidence>